<dbReference type="PATRIC" id="fig|1224163.3.peg.2458"/>
<dbReference type="Proteomes" id="UP000015388">
    <property type="component" value="Chromosome"/>
</dbReference>
<protein>
    <recommendedName>
        <fullName evidence="5">Secreted protein</fullName>
    </recommendedName>
</protein>
<dbReference type="PROSITE" id="PS51257">
    <property type="entry name" value="PROKAR_LIPOPROTEIN"/>
    <property type="match status" value="1"/>
</dbReference>
<organism evidence="3 4">
    <name type="scientific">Corynebacterium maris DSM 45190</name>
    <dbReference type="NCBI Taxonomy" id="1224163"/>
    <lineage>
        <taxon>Bacteria</taxon>
        <taxon>Bacillati</taxon>
        <taxon>Actinomycetota</taxon>
        <taxon>Actinomycetes</taxon>
        <taxon>Mycobacteriales</taxon>
        <taxon>Corynebacteriaceae</taxon>
        <taxon>Corynebacterium</taxon>
    </lineage>
</organism>
<feature type="chain" id="PRO_5038813478" description="Secreted protein" evidence="2">
    <location>
        <begin position="19"/>
        <end position="178"/>
    </location>
</feature>
<dbReference type="STRING" id="1224163.B841_12170"/>
<dbReference type="HOGENOM" id="CLU_108401_0_0_11"/>
<evidence type="ECO:0000313" key="3">
    <source>
        <dbReference type="EMBL" id="AGS35906.1"/>
    </source>
</evidence>
<evidence type="ECO:0000256" key="1">
    <source>
        <dbReference type="SAM" id="MobiDB-lite"/>
    </source>
</evidence>
<reference evidence="3 4" key="1">
    <citation type="submission" date="2012-11" db="EMBL/GenBank/DDBJ databases">
        <title>The complete genome sequence of Corynebacterium maris Coryn-1 (=DSM 45190).</title>
        <authorList>
            <person name="Schaffert L."/>
            <person name="Albersmeier A."/>
            <person name="Kalinowski J."/>
            <person name="Ruckert C."/>
        </authorList>
    </citation>
    <scope>NUCLEOTIDE SEQUENCE [LARGE SCALE GENOMIC DNA]</scope>
    <source>
        <strain evidence="4">Coryn-1</strain>
    </source>
</reference>
<dbReference type="eggNOG" id="COG0515">
    <property type="taxonomic scope" value="Bacteria"/>
</dbReference>
<feature type="compositionally biased region" description="Low complexity" evidence="1">
    <location>
        <begin position="50"/>
        <end position="63"/>
    </location>
</feature>
<name>S5TM51_9CORY</name>
<evidence type="ECO:0008006" key="5">
    <source>
        <dbReference type="Google" id="ProtNLM"/>
    </source>
</evidence>
<feature type="signal peptide" evidence="2">
    <location>
        <begin position="1"/>
        <end position="18"/>
    </location>
</feature>
<sequence>MKVAALTAAAAFALAGCADGEADGEVTTVTATDNAPTQDTAPPEAPPAPTTDTDAAVETTTQTGGPGDEVPADDLPYEPVGSEVTIAGEPSTICIHGDGWGTNIWAGNENTSCEFVIATHEALIEGLNATEDDIRDHLRNQVEVYSPVTEQEYTLTCAPRNEKLVTCSGADDAAVHFY</sequence>
<evidence type="ECO:0000256" key="2">
    <source>
        <dbReference type="SAM" id="SignalP"/>
    </source>
</evidence>
<feature type="region of interest" description="Disordered" evidence="1">
    <location>
        <begin position="26"/>
        <end position="73"/>
    </location>
</feature>
<keyword evidence="4" id="KW-1185">Reference proteome</keyword>
<accession>S5TM51</accession>
<dbReference type="AlphaFoldDB" id="S5TM51"/>
<proteinExistence type="predicted"/>
<evidence type="ECO:0000313" key="4">
    <source>
        <dbReference type="Proteomes" id="UP000015388"/>
    </source>
</evidence>
<keyword evidence="2" id="KW-0732">Signal</keyword>
<gene>
    <name evidence="3" type="ORF">B841_12170</name>
</gene>
<dbReference type="KEGG" id="cmd:B841_12170"/>
<dbReference type="EMBL" id="CP003924">
    <property type="protein sequence ID" value="AGS35906.1"/>
    <property type="molecule type" value="Genomic_DNA"/>
</dbReference>